<evidence type="ECO:0000259" key="2">
    <source>
        <dbReference type="SMART" id="SM00507"/>
    </source>
</evidence>
<gene>
    <name evidence="3" type="ORF">B841_03965</name>
</gene>
<accession>S5TH62</accession>
<dbReference type="HOGENOM" id="CLU_035975_0_0_11"/>
<name>S5TH62_9CORY</name>
<evidence type="ECO:0000256" key="1">
    <source>
        <dbReference type="SAM" id="MobiDB-lite"/>
    </source>
</evidence>
<dbReference type="Pfam" id="PF01844">
    <property type="entry name" value="HNH"/>
    <property type="match status" value="1"/>
</dbReference>
<dbReference type="Proteomes" id="UP000015388">
    <property type="component" value="Chromosome"/>
</dbReference>
<dbReference type="CDD" id="cd00085">
    <property type="entry name" value="HNHc"/>
    <property type="match status" value="1"/>
</dbReference>
<dbReference type="STRING" id="1224163.B841_03965"/>
<dbReference type="AlphaFoldDB" id="S5TH62"/>
<dbReference type="EMBL" id="CP003924">
    <property type="protein sequence ID" value="AGS34276.1"/>
    <property type="molecule type" value="Genomic_DNA"/>
</dbReference>
<dbReference type="RefSeq" id="WP_020934209.1">
    <property type="nucleotide sequence ID" value="NC_021915.1"/>
</dbReference>
<evidence type="ECO:0000313" key="3">
    <source>
        <dbReference type="EMBL" id="AGS34276.1"/>
    </source>
</evidence>
<dbReference type="KEGG" id="cmd:B841_03965"/>
<dbReference type="InterPro" id="IPR003615">
    <property type="entry name" value="HNH_nuc"/>
</dbReference>
<protein>
    <recommendedName>
        <fullName evidence="2">HNH nuclease domain-containing protein</fullName>
    </recommendedName>
</protein>
<feature type="region of interest" description="Disordered" evidence="1">
    <location>
        <begin position="374"/>
        <end position="413"/>
    </location>
</feature>
<evidence type="ECO:0000313" key="4">
    <source>
        <dbReference type="Proteomes" id="UP000015388"/>
    </source>
</evidence>
<dbReference type="GO" id="GO:0008270">
    <property type="term" value="F:zinc ion binding"/>
    <property type="evidence" value="ECO:0007669"/>
    <property type="project" value="InterPro"/>
</dbReference>
<dbReference type="OrthoDB" id="4413566at2"/>
<reference evidence="3 4" key="1">
    <citation type="submission" date="2012-11" db="EMBL/GenBank/DDBJ databases">
        <title>The complete genome sequence of Corynebacterium maris Coryn-1 (=DSM 45190).</title>
        <authorList>
            <person name="Schaffert L."/>
            <person name="Albersmeier A."/>
            <person name="Kalinowski J."/>
            <person name="Ruckert C."/>
        </authorList>
    </citation>
    <scope>NUCLEOTIDE SEQUENCE [LARGE SCALE GENOMIC DNA]</scope>
    <source>
        <strain evidence="4">Coryn-1</strain>
    </source>
</reference>
<dbReference type="eggNOG" id="COG1403">
    <property type="taxonomic scope" value="Bacteria"/>
</dbReference>
<dbReference type="SMART" id="SM00507">
    <property type="entry name" value="HNHc"/>
    <property type="match status" value="1"/>
</dbReference>
<feature type="compositionally biased region" description="Basic residues" evidence="1">
    <location>
        <begin position="384"/>
        <end position="397"/>
    </location>
</feature>
<dbReference type="GO" id="GO:0004519">
    <property type="term" value="F:endonuclease activity"/>
    <property type="evidence" value="ECO:0007669"/>
    <property type="project" value="InterPro"/>
</dbReference>
<proteinExistence type="predicted"/>
<sequence>MTATAYYSVCSPTDPLAVARREVRRAEYLSWRACLPDDEDGHRDWTTHAATLTASIGGTPRFIAAHLDALTTVNMLPGLRTLVEQMHHLDMFHLRKIDDALLDLPTGLREDEFFWDTLDEVLVDYLTPTRANQLLPTPGAITRKIRGVIRSLAQEEDTEEDVEDSASDSFRQYDHADGSVTTEVRLDAINAAAVEQAVRDYAAEHDCSFAQAFTALLLNNVQIKVVLNVYRAHDVPDAPGWLYPAGWLSPDCTRRAARMAATVRDMDEAATAHTGSYRPTGTIRAFVEGRDGTCRWPGCTRSAVSAQKDHRVNHRDGGPTTPANLACLCQHHHNRKSGGQAFYVLDPATGEVFWLFEDGRWVCDDAEGPLAPKQRRWVQSLAQRRARRAERARKRRAPSTSPKETAPTGPPPF</sequence>
<dbReference type="Gene3D" id="1.10.30.50">
    <property type="match status" value="1"/>
</dbReference>
<dbReference type="PATRIC" id="fig|1224163.3.peg.791"/>
<keyword evidence="4" id="KW-1185">Reference proteome</keyword>
<organism evidence="3 4">
    <name type="scientific">Corynebacterium maris DSM 45190</name>
    <dbReference type="NCBI Taxonomy" id="1224163"/>
    <lineage>
        <taxon>Bacteria</taxon>
        <taxon>Bacillati</taxon>
        <taxon>Actinomycetota</taxon>
        <taxon>Actinomycetes</taxon>
        <taxon>Mycobacteriales</taxon>
        <taxon>Corynebacteriaceae</taxon>
        <taxon>Corynebacterium</taxon>
    </lineage>
</organism>
<dbReference type="GO" id="GO:0003676">
    <property type="term" value="F:nucleic acid binding"/>
    <property type="evidence" value="ECO:0007669"/>
    <property type="project" value="InterPro"/>
</dbReference>
<dbReference type="InterPro" id="IPR002711">
    <property type="entry name" value="HNH"/>
</dbReference>
<feature type="domain" description="HNH nuclease" evidence="2">
    <location>
        <begin position="282"/>
        <end position="334"/>
    </location>
</feature>